<proteinExistence type="predicted"/>
<keyword evidence="1" id="KW-0175">Coiled coil</keyword>
<comment type="caution">
    <text evidence="2">The sequence shown here is derived from an EMBL/GenBank/DDBJ whole genome shotgun (WGS) entry which is preliminary data.</text>
</comment>
<accession>A0AAV8YGX0</accession>
<organism evidence="2 3">
    <name type="scientific">Aromia moschata</name>
    <dbReference type="NCBI Taxonomy" id="1265417"/>
    <lineage>
        <taxon>Eukaryota</taxon>
        <taxon>Metazoa</taxon>
        <taxon>Ecdysozoa</taxon>
        <taxon>Arthropoda</taxon>
        <taxon>Hexapoda</taxon>
        <taxon>Insecta</taxon>
        <taxon>Pterygota</taxon>
        <taxon>Neoptera</taxon>
        <taxon>Endopterygota</taxon>
        <taxon>Coleoptera</taxon>
        <taxon>Polyphaga</taxon>
        <taxon>Cucujiformia</taxon>
        <taxon>Chrysomeloidea</taxon>
        <taxon>Cerambycidae</taxon>
        <taxon>Cerambycinae</taxon>
        <taxon>Callichromatini</taxon>
        <taxon>Aromia</taxon>
    </lineage>
</organism>
<evidence type="ECO:0000256" key="1">
    <source>
        <dbReference type="SAM" id="Coils"/>
    </source>
</evidence>
<keyword evidence="3" id="KW-1185">Reference proteome</keyword>
<gene>
    <name evidence="2" type="ORF">NQ318_012774</name>
</gene>
<dbReference type="AlphaFoldDB" id="A0AAV8YGX0"/>
<feature type="coiled-coil region" evidence="1">
    <location>
        <begin position="93"/>
        <end position="127"/>
    </location>
</feature>
<protein>
    <submittedName>
        <fullName evidence="2">Uncharacterized protein</fullName>
    </submittedName>
</protein>
<name>A0AAV8YGX0_9CUCU</name>
<evidence type="ECO:0000313" key="2">
    <source>
        <dbReference type="EMBL" id="KAJ8950694.1"/>
    </source>
</evidence>
<reference evidence="2" key="1">
    <citation type="journal article" date="2023" name="Insect Mol. Biol.">
        <title>Genome sequencing provides insights into the evolution of gene families encoding plant cell wall-degrading enzymes in longhorned beetles.</title>
        <authorList>
            <person name="Shin N.R."/>
            <person name="Okamura Y."/>
            <person name="Kirsch R."/>
            <person name="Pauchet Y."/>
        </authorList>
    </citation>
    <scope>NUCLEOTIDE SEQUENCE</scope>
    <source>
        <strain evidence="2">AMC_N1</strain>
    </source>
</reference>
<sequence length="375" mass="43012">MHIPTWGCGDFTNLGLSIGLKCWMGRMIFFTGLGLFMICLWSEKPKGVRPEFNPNFKRKLHADAIPSRNLHKAETSTPSCSWANNEVLNPTEVKEAVEENKTLKRKYDSLTRRKLELEHKIARSSKRITSKTRALASCHEELRKKSSKDQNLKTKINFVSKVFSDAQIKLLLGKKVFWSEDDLAKAFSLRHMGGKQCYLYLKNAMNMPLPALACVQKWAASGFTMPSCSVYGCENISNTTNSVDYHPFPTKAYRQQWLNACVFAVKVLHVSNVIVRQYGIVTLVWKEYVPVYSLNVLHQNVTDEHRTHLRAAPSGVFISESRRHGKVHSRSEHEPLAVPPVDIVRRDRFNVVARRIMEQAQNFIRASLFIFIRFQ</sequence>
<dbReference type="EMBL" id="JAPWTK010000096">
    <property type="protein sequence ID" value="KAJ8950694.1"/>
    <property type="molecule type" value="Genomic_DNA"/>
</dbReference>
<evidence type="ECO:0000313" key="3">
    <source>
        <dbReference type="Proteomes" id="UP001162162"/>
    </source>
</evidence>
<dbReference type="Proteomes" id="UP001162162">
    <property type="component" value="Unassembled WGS sequence"/>
</dbReference>